<dbReference type="AlphaFoldDB" id="A0A0M9UC84"/>
<keyword evidence="2 7" id="KW-0808">Transferase</keyword>
<proteinExistence type="predicted"/>
<evidence type="ECO:0000256" key="6">
    <source>
        <dbReference type="SAM" id="Phobius"/>
    </source>
</evidence>
<dbReference type="InterPro" id="IPR026046">
    <property type="entry name" value="UBIAD1"/>
</dbReference>
<sequence>MQARALTPLALAVSVPPGLLITAILVVNNLRDIRTDARAGKRTLAVLLGERGTRREYALLVGGAYAILPFLWRVGGLSPFVMLPWLTFPLALRLVRGVAQLQGTALNEMLAGTARLALVFSLLLAVGIALS</sequence>
<evidence type="ECO:0000256" key="1">
    <source>
        <dbReference type="ARBA" id="ARBA00004141"/>
    </source>
</evidence>
<keyword evidence="4 6" id="KW-1133">Transmembrane helix</keyword>
<name>A0A0M9UC84_9CHLR</name>
<organism evidence="7 8">
    <name type="scientific">Ardenticatena maritima</name>
    <dbReference type="NCBI Taxonomy" id="872965"/>
    <lineage>
        <taxon>Bacteria</taxon>
        <taxon>Bacillati</taxon>
        <taxon>Chloroflexota</taxon>
        <taxon>Ardenticatenia</taxon>
        <taxon>Ardenticatenales</taxon>
        <taxon>Ardenticatenaceae</taxon>
        <taxon>Ardenticatena</taxon>
    </lineage>
</organism>
<dbReference type="Proteomes" id="UP000037784">
    <property type="component" value="Unassembled WGS sequence"/>
</dbReference>
<dbReference type="GO" id="GO:0042371">
    <property type="term" value="P:vitamin K biosynthetic process"/>
    <property type="evidence" value="ECO:0007669"/>
    <property type="project" value="TreeGrafter"/>
</dbReference>
<evidence type="ECO:0000313" key="8">
    <source>
        <dbReference type="Proteomes" id="UP000037784"/>
    </source>
</evidence>
<protein>
    <submittedName>
        <fullName evidence="7">1,4-dihydroxy-2-naphthoate octaprenyltransferase</fullName>
        <ecNumber evidence="7">2.5.1.74</ecNumber>
    </submittedName>
</protein>
<evidence type="ECO:0000256" key="2">
    <source>
        <dbReference type="ARBA" id="ARBA00022679"/>
    </source>
</evidence>
<dbReference type="InParanoid" id="A0A0M9UC84"/>
<dbReference type="PANTHER" id="PTHR13929:SF0">
    <property type="entry name" value="UBIA PRENYLTRANSFERASE DOMAIN-CONTAINING PROTEIN 1"/>
    <property type="match status" value="1"/>
</dbReference>
<dbReference type="STRING" id="872965.SE16_11020"/>
<evidence type="ECO:0000256" key="3">
    <source>
        <dbReference type="ARBA" id="ARBA00022692"/>
    </source>
</evidence>
<evidence type="ECO:0000313" key="7">
    <source>
        <dbReference type="EMBL" id="GAP62654.1"/>
    </source>
</evidence>
<dbReference type="GO" id="GO:0009234">
    <property type="term" value="P:menaquinone biosynthetic process"/>
    <property type="evidence" value="ECO:0007669"/>
    <property type="project" value="TreeGrafter"/>
</dbReference>
<reference evidence="8" key="1">
    <citation type="submission" date="2015-08" db="EMBL/GenBank/DDBJ databases">
        <title>Draft Genome Sequence of a Heterotrophic Facultative Anaerobic Bacterium Ardenticatena maritima Strain 110S.</title>
        <authorList>
            <person name="Kawaichi S."/>
            <person name="Yoshida T."/>
            <person name="Sako Y."/>
            <person name="Nakamura R."/>
        </authorList>
    </citation>
    <scope>NUCLEOTIDE SEQUENCE [LARGE SCALE GENOMIC DNA]</scope>
    <source>
        <strain evidence="8">110S</strain>
    </source>
</reference>
<dbReference type="Pfam" id="PF01040">
    <property type="entry name" value="UbiA"/>
    <property type="match status" value="1"/>
</dbReference>
<dbReference type="CDD" id="cd13962">
    <property type="entry name" value="PT_UbiA_UBIAD1"/>
    <property type="match status" value="1"/>
</dbReference>
<dbReference type="EC" id="2.5.1.74" evidence="7"/>
<dbReference type="InterPro" id="IPR000537">
    <property type="entry name" value="UbiA_prenyltransferase"/>
</dbReference>
<dbReference type="GO" id="GO:0046428">
    <property type="term" value="F:1,4-dihydroxy-2-naphthoate polyprenyltransferase activity"/>
    <property type="evidence" value="ECO:0007669"/>
    <property type="project" value="UniProtKB-EC"/>
</dbReference>
<feature type="transmembrane region" description="Helical" evidence="6">
    <location>
        <begin position="57"/>
        <end position="74"/>
    </location>
</feature>
<keyword evidence="5 6" id="KW-0472">Membrane</keyword>
<evidence type="ECO:0000256" key="4">
    <source>
        <dbReference type="ARBA" id="ARBA00022989"/>
    </source>
</evidence>
<feature type="transmembrane region" description="Helical" evidence="6">
    <location>
        <begin position="110"/>
        <end position="130"/>
    </location>
</feature>
<keyword evidence="8" id="KW-1185">Reference proteome</keyword>
<comment type="subcellular location">
    <subcellularLocation>
        <location evidence="1">Membrane</location>
        <topology evidence="1">Multi-pass membrane protein</topology>
    </subcellularLocation>
</comment>
<gene>
    <name evidence="7" type="primary">menA</name>
    <name evidence="7" type="ORF">ARMA_1077</name>
</gene>
<keyword evidence="3 6" id="KW-0812">Transmembrane</keyword>
<dbReference type="PANTHER" id="PTHR13929">
    <property type="entry name" value="1,4-DIHYDROXY-2-NAPHTHOATE OCTAPRENYLTRANSFERASE"/>
    <property type="match status" value="1"/>
</dbReference>
<dbReference type="EMBL" id="BBZA01000073">
    <property type="protein sequence ID" value="GAP62654.1"/>
    <property type="molecule type" value="Genomic_DNA"/>
</dbReference>
<dbReference type="GO" id="GO:0016020">
    <property type="term" value="C:membrane"/>
    <property type="evidence" value="ECO:0007669"/>
    <property type="project" value="UniProtKB-SubCell"/>
</dbReference>
<accession>A0A0M9UC84</accession>
<evidence type="ECO:0000256" key="5">
    <source>
        <dbReference type="ARBA" id="ARBA00023136"/>
    </source>
</evidence>
<feature type="transmembrane region" description="Helical" evidence="6">
    <location>
        <begin position="6"/>
        <end position="28"/>
    </location>
</feature>
<comment type="caution">
    <text evidence="7">The sequence shown here is derived from an EMBL/GenBank/DDBJ whole genome shotgun (WGS) entry which is preliminary data.</text>
</comment>